<dbReference type="AlphaFoldDB" id="A0AB34KNH9"/>
<evidence type="ECO:0000313" key="3">
    <source>
        <dbReference type="EMBL" id="KAL1586544.1"/>
    </source>
</evidence>
<keyword evidence="4" id="KW-1185">Reference proteome</keyword>
<feature type="region of interest" description="Disordered" evidence="1">
    <location>
        <begin position="98"/>
        <end position="141"/>
    </location>
</feature>
<proteinExistence type="predicted"/>
<feature type="region of interest" description="Disordered" evidence="1">
    <location>
        <begin position="1"/>
        <end position="42"/>
    </location>
</feature>
<feature type="compositionally biased region" description="Basic and acidic residues" evidence="1">
    <location>
        <begin position="230"/>
        <end position="255"/>
    </location>
</feature>
<gene>
    <name evidence="3" type="ORF">WHR41_05196</name>
</gene>
<name>A0AB34KNH9_9PEZI</name>
<sequence length="270" mass="30282">MTDSSQEAASDASKDVPVGTEQQNADSGEAPNDDQVHVATATATANDVPGEWCKIFCSKESNEAGQEYYFSNLQTGESKWEEPDAEYWLWDHGTGTYHVSGLQKPTSKETLAKEKQVRENEKDPLPYDDKDPANGWQGYNPKVHGTYDKNAPYTAYHNFLEWEKASKENPQAAAAQAQGGFQTYESVANFNSHTGRFQAGDQTADRYSADNKAGRQMNAFFDVDTAANSHDGRSLKEERRNTKLSKKEIQEMNQKRKDKKQAKRMAFLKS</sequence>
<evidence type="ECO:0000313" key="4">
    <source>
        <dbReference type="Proteomes" id="UP000803884"/>
    </source>
</evidence>
<feature type="region of interest" description="Disordered" evidence="1">
    <location>
        <begin position="220"/>
        <end position="270"/>
    </location>
</feature>
<feature type="domain" description="WW" evidence="2">
    <location>
        <begin position="46"/>
        <end position="85"/>
    </location>
</feature>
<protein>
    <recommendedName>
        <fullName evidence="2">WW domain-containing protein</fullName>
    </recommendedName>
</protein>
<dbReference type="GeneID" id="96006639"/>
<organism evidence="3 4">
    <name type="scientific">Cladosporium halotolerans</name>
    <dbReference type="NCBI Taxonomy" id="1052096"/>
    <lineage>
        <taxon>Eukaryota</taxon>
        <taxon>Fungi</taxon>
        <taxon>Dikarya</taxon>
        <taxon>Ascomycota</taxon>
        <taxon>Pezizomycotina</taxon>
        <taxon>Dothideomycetes</taxon>
        <taxon>Dothideomycetidae</taxon>
        <taxon>Cladosporiales</taxon>
        <taxon>Cladosporiaceae</taxon>
        <taxon>Cladosporium</taxon>
    </lineage>
</organism>
<accession>A0AB34KNH9</accession>
<evidence type="ECO:0000259" key="2">
    <source>
        <dbReference type="PROSITE" id="PS50020"/>
    </source>
</evidence>
<dbReference type="RefSeq" id="XP_069229649.1">
    <property type="nucleotide sequence ID" value="XM_069373801.1"/>
</dbReference>
<evidence type="ECO:0000256" key="1">
    <source>
        <dbReference type="SAM" id="MobiDB-lite"/>
    </source>
</evidence>
<reference evidence="3 4" key="1">
    <citation type="journal article" date="2020" name="Microbiol. Resour. Announc.">
        <title>Draft Genome Sequence of a Cladosporium Species Isolated from the Mesophotic Ascidian Didemnum maculosum.</title>
        <authorList>
            <person name="Gioti A."/>
            <person name="Siaperas R."/>
            <person name="Nikolaivits E."/>
            <person name="Le Goff G."/>
            <person name="Ouazzani J."/>
            <person name="Kotoulas G."/>
            <person name="Topakas E."/>
        </authorList>
    </citation>
    <scope>NUCLEOTIDE SEQUENCE [LARGE SCALE GENOMIC DNA]</scope>
    <source>
        <strain evidence="3 4">TM138-S3</strain>
    </source>
</reference>
<dbReference type="Proteomes" id="UP000803884">
    <property type="component" value="Unassembled WGS sequence"/>
</dbReference>
<dbReference type="InterPro" id="IPR001202">
    <property type="entry name" value="WW_dom"/>
</dbReference>
<dbReference type="EMBL" id="JAAQHG020000014">
    <property type="protein sequence ID" value="KAL1586544.1"/>
    <property type="molecule type" value="Genomic_DNA"/>
</dbReference>
<feature type="compositionally biased region" description="Basic and acidic residues" evidence="1">
    <location>
        <begin position="106"/>
        <end position="132"/>
    </location>
</feature>
<comment type="caution">
    <text evidence="3">The sequence shown here is derived from an EMBL/GenBank/DDBJ whole genome shotgun (WGS) entry which is preliminary data.</text>
</comment>
<dbReference type="PROSITE" id="PS50020">
    <property type="entry name" value="WW_DOMAIN_2"/>
    <property type="match status" value="1"/>
</dbReference>